<proteinExistence type="inferred from homology"/>
<evidence type="ECO:0000256" key="3">
    <source>
        <dbReference type="ARBA" id="ARBA00022634"/>
    </source>
</evidence>
<dbReference type="InterPro" id="IPR023806">
    <property type="entry name" value="CHP03905"/>
</dbReference>
<dbReference type="GO" id="GO:0071897">
    <property type="term" value="P:DNA biosynthetic process"/>
    <property type="evidence" value="ECO:0007669"/>
    <property type="project" value="UniProtKB-KW"/>
</dbReference>
<keyword evidence="3" id="KW-0237">DNA synthesis</keyword>
<dbReference type="Proteomes" id="UP001168478">
    <property type="component" value="Unassembled WGS sequence"/>
</dbReference>
<reference evidence="8" key="2">
    <citation type="submission" date="2023-08" db="EMBL/GenBank/DDBJ databases">
        <title>Identification and characterization of horizontal gene transfer across gut microbiota members of farm animals based on homology search.</title>
        <authorList>
            <person name="Schwarzerova J."/>
            <person name="Nykrynova M."/>
            <person name="Jureckova K."/>
            <person name="Cejkova D."/>
            <person name="Rychlik I."/>
        </authorList>
    </citation>
    <scope>NUCLEOTIDE SEQUENCE</scope>
    <source>
        <strain evidence="8">ET15</strain>
        <strain evidence="7">ET37</strain>
    </source>
</reference>
<evidence type="ECO:0000313" key="7">
    <source>
        <dbReference type="EMBL" id="MDN0022896.1"/>
    </source>
</evidence>
<evidence type="ECO:0000256" key="1">
    <source>
        <dbReference type="ARBA" id="ARBA00007405"/>
    </source>
</evidence>
<dbReference type="EMBL" id="JAUEIE010000006">
    <property type="protein sequence ID" value="MDN0022896.1"/>
    <property type="molecule type" value="Genomic_DNA"/>
</dbReference>
<dbReference type="NCBIfam" id="TIGR03905">
    <property type="entry name" value="TIGR03905_4_Cys"/>
    <property type="match status" value="1"/>
</dbReference>
<dbReference type="Proteomes" id="UP001167831">
    <property type="component" value="Unassembled WGS sequence"/>
</dbReference>
<keyword evidence="9" id="KW-1185">Reference proteome</keyword>
<dbReference type="InterPro" id="IPR024434">
    <property type="entry name" value="TSCPD_dom"/>
</dbReference>
<comment type="caution">
    <text evidence="8">The sequence shown here is derived from an EMBL/GenBank/DDBJ whole genome shotgun (WGS) entry which is preliminary data.</text>
</comment>
<evidence type="ECO:0000256" key="4">
    <source>
        <dbReference type="ARBA" id="ARBA00022741"/>
    </source>
</evidence>
<evidence type="ECO:0000256" key="5">
    <source>
        <dbReference type="ARBA" id="ARBA00047754"/>
    </source>
</evidence>
<feature type="domain" description="TSCPD" evidence="6">
    <location>
        <begin position="6"/>
        <end position="80"/>
    </location>
</feature>
<accession>A0AAW7JK86</accession>
<dbReference type="Pfam" id="PF12637">
    <property type="entry name" value="TSCPD"/>
    <property type="match status" value="1"/>
</dbReference>
<evidence type="ECO:0000313" key="8">
    <source>
        <dbReference type="EMBL" id="MDN0025649.1"/>
    </source>
</evidence>
<dbReference type="PROSITE" id="PS51257">
    <property type="entry name" value="PROKAR_LIPOPROTEIN"/>
    <property type="match status" value="1"/>
</dbReference>
<name>A0AAW7JK86_9BACT</name>
<dbReference type="GO" id="GO:0000166">
    <property type="term" value="F:nucleotide binding"/>
    <property type="evidence" value="ECO:0007669"/>
    <property type="project" value="UniProtKB-KW"/>
</dbReference>
<keyword evidence="4" id="KW-0547">Nucleotide-binding</keyword>
<comment type="similarity">
    <text evidence="1">Belongs to the ribonucleoside diphosphate reductase class-2 family.</text>
</comment>
<dbReference type="EC" id="1.17.4.1" evidence="2"/>
<comment type="catalytic activity">
    <reaction evidence="5">
        <text>a 2'-deoxyribonucleoside 5'-diphosphate + [thioredoxin]-disulfide + H2O = a ribonucleoside 5'-diphosphate + [thioredoxin]-dithiol</text>
        <dbReference type="Rhea" id="RHEA:23252"/>
        <dbReference type="Rhea" id="RHEA-COMP:10698"/>
        <dbReference type="Rhea" id="RHEA-COMP:10700"/>
        <dbReference type="ChEBI" id="CHEBI:15377"/>
        <dbReference type="ChEBI" id="CHEBI:29950"/>
        <dbReference type="ChEBI" id="CHEBI:50058"/>
        <dbReference type="ChEBI" id="CHEBI:57930"/>
        <dbReference type="ChEBI" id="CHEBI:73316"/>
        <dbReference type="EC" id="1.17.4.1"/>
    </reaction>
</comment>
<dbReference type="AlphaFoldDB" id="A0AAW7JK86"/>
<protein>
    <recommendedName>
        <fullName evidence="2">ribonucleoside-diphosphate reductase</fullName>
        <ecNumber evidence="2">1.17.4.1</ecNumber>
    </recommendedName>
</protein>
<dbReference type="EMBL" id="JAUEIF010000007">
    <property type="protein sequence ID" value="MDN0025649.1"/>
    <property type="molecule type" value="Genomic_DNA"/>
</dbReference>
<sequence>MAHYSYKTQGTCSRMIDIEVDDAGVITGLNFTGGCNGNLKGICALAKGHKAADVKALLGGITCGGKMTSCPDQLAKALEDMGY</sequence>
<evidence type="ECO:0000259" key="6">
    <source>
        <dbReference type="Pfam" id="PF12637"/>
    </source>
</evidence>
<dbReference type="RefSeq" id="WP_068855072.1">
    <property type="nucleotide sequence ID" value="NZ_CALUKV010000001.1"/>
</dbReference>
<evidence type="ECO:0000256" key="2">
    <source>
        <dbReference type="ARBA" id="ARBA00012274"/>
    </source>
</evidence>
<organism evidence="8 10">
    <name type="scientific">Leyella lascolaii</name>
    <dbReference type="NCBI Taxonomy" id="1776379"/>
    <lineage>
        <taxon>Bacteria</taxon>
        <taxon>Pseudomonadati</taxon>
        <taxon>Bacteroidota</taxon>
        <taxon>Bacteroidia</taxon>
        <taxon>Bacteroidales</taxon>
        <taxon>Prevotellaceae</taxon>
        <taxon>Leyella</taxon>
    </lineage>
</organism>
<evidence type="ECO:0000313" key="10">
    <source>
        <dbReference type="Proteomes" id="UP001168478"/>
    </source>
</evidence>
<evidence type="ECO:0000313" key="9">
    <source>
        <dbReference type="Proteomes" id="UP001167831"/>
    </source>
</evidence>
<dbReference type="GO" id="GO:0004748">
    <property type="term" value="F:ribonucleoside-diphosphate reductase activity, thioredoxin disulfide as acceptor"/>
    <property type="evidence" value="ECO:0007669"/>
    <property type="project" value="UniProtKB-EC"/>
</dbReference>
<reference evidence="8" key="1">
    <citation type="submission" date="2023-06" db="EMBL/GenBank/DDBJ databases">
        <authorList>
            <person name="Zeman M."/>
            <person name="Kubasova T."/>
            <person name="Jahodarova E."/>
            <person name="Nykrynova M."/>
            <person name="Rychlik I."/>
        </authorList>
    </citation>
    <scope>NUCLEOTIDE SEQUENCE</scope>
    <source>
        <strain evidence="8">ET15</strain>
        <strain evidence="7">ET37</strain>
    </source>
</reference>
<gene>
    <name evidence="7" type="ORF">QVN81_07680</name>
    <name evidence="8" type="ORF">QVN84_08985</name>
</gene>